<sequence>GVKCISHLRPLTQSRDNELHMIGLHALAIVGGPDALAAVKSAIESAELPTQNEAVRILSTWPNNWPEDSEAGQALLMLATSAEKMSHQVLGLRGYLQYIRGNKKLSNEQKVAKVKDVRSHIKRPEEKRRAIAVLGDAPSSSALELLTTFAEDSAVAEEAYSAMVRIAGQDIRGVSKDQRRQVLKTVAEKSRNDDIKRRARKTLSGVR</sequence>
<organism evidence="1">
    <name type="scientific">marine sediment metagenome</name>
    <dbReference type="NCBI Taxonomy" id="412755"/>
    <lineage>
        <taxon>unclassified sequences</taxon>
        <taxon>metagenomes</taxon>
        <taxon>ecological metagenomes</taxon>
    </lineage>
</organism>
<evidence type="ECO:0000313" key="1">
    <source>
        <dbReference type="EMBL" id="GAG50157.1"/>
    </source>
</evidence>
<feature type="non-terminal residue" evidence="1">
    <location>
        <position position="1"/>
    </location>
</feature>
<gene>
    <name evidence="1" type="ORF">S01H1_80797</name>
</gene>
<dbReference type="InterPro" id="IPR011989">
    <property type="entry name" value="ARM-like"/>
</dbReference>
<comment type="caution">
    <text evidence="1">The sequence shown here is derived from an EMBL/GenBank/DDBJ whole genome shotgun (WGS) entry which is preliminary data.</text>
</comment>
<dbReference type="AlphaFoldDB" id="X0YTU3"/>
<dbReference type="Gene3D" id="1.25.10.10">
    <property type="entry name" value="Leucine-rich Repeat Variant"/>
    <property type="match status" value="1"/>
</dbReference>
<dbReference type="SUPFAM" id="SSF48371">
    <property type="entry name" value="ARM repeat"/>
    <property type="match status" value="1"/>
</dbReference>
<reference evidence="1" key="1">
    <citation type="journal article" date="2014" name="Front. Microbiol.">
        <title>High frequency of phylogenetically diverse reductive dehalogenase-homologous genes in deep subseafloor sedimentary metagenomes.</title>
        <authorList>
            <person name="Kawai M."/>
            <person name="Futagami T."/>
            <person name="Toyoda A."/>
            <person name="Takaki Y."/>
            <person name="Nishi S."/>
            <person name="Hori S."/>
            <person name="Arai W."/>
            <person name="Tsubouchi T."/>
            <person name="Morono Y."/>
            <person name="Uchiyama I."/>
            <person name="Ito T."/>
            <person name="Fujiyama A."/>
            <person name="Inagaki F."/>
            <person name="Takami H."/>
        </authorList>
    </citation>
    <scope>NUCLEOTIDE SEQUENCE</scope>
    <source>
        <strain evidence="1">Expedition CK06-06</strain>
    </source>
</reference>
<protein>
    <recommendedName>
        <fullName evidence="2">HEAT repeat domain-containing protein</fullName>
    </recommendedName>
</protein>
<dbReference type="EMBL" id="BARS01054599">
    <property type="protein sequence ID" value="GAG50157.1"/>
    <property type="molecule type" value="Genomic_DNA"/>
</dbReference>
<proteinExistence type="predicted"/>
<evidence type="ECO:0008006" key="2">
    <source>
        <dbReference type="Google" id="ProtNLM"/>
    </source>
</evidence>
<dbReference type="InterPro" id="IPR016024">
    <property type="entry name" value="ARM-type_fold"/>
</dbReference>
<name>X0YTU3_9ZZZZ</name>
<accession>X0YTU3</accession>